<evidence type="ECO:0000313" key="2">
    <source>
        <dbReference type="EMBL" id="SMO75174.1"/>
    </source>
</evidence>
<dbReference type="EMBL" id="FXTC01000006">
    <property type="protein sequence ID" value="SMO75174.1"/>
    <property type="molecule type" value="Genomic_DNA"/>
</dbReference>
<dbReference type="Proteomes" id="UP000316916">
    <property type="component" value="Unassembled WGS sequence"/>
</dbReference>
<protein>
    <submittedName>
        <fullName evidence="2">Uncharacterized protein</fullName>
    </submittedName>
</protein>
<organism evidence="2 3">
    <name type="scientific">Chryseobacterium rhizoplanae</name>
    <dbReference type="NCBI Taxonomy" id="1609531"/>
    <lineage>
        <taxon>Bacteria</taxon>
        <taxon>Pseudomonadati</taxon>
        <taxon>Bacteroidota</taxon>
        <taxon>Flavobacteriia</taxon>
        <taxon>Flavobacteriales</taxon>
        <taxon>Weeksellaceae</taxon>
        <taxon>Chryseobacterium group</taxon>
        <taxon>Chryseobacterium</taxon>
    </lineage>
</organism>
<reference evidence="2 3" key="1">
    <citation type="submission" date="2017-05" db="EMBL/GenBank/DDBJ databases">
        <authorList>
            <person name="Varghese N."/>
            <person name="Submissions S."/>
        </authorList>
    </citation>
    <scope>NUCLEOTIDE SEQUENCE [LARGE SCALE GENOMIC DNA]</scope>
    <source>
        <strain evidence="2 3">DSM 29371</strain>
    </source>
</reference>
<accession>A0A521DTY5</accession>
<name>A0A521DTY5_9FLAO</name>
<proteinExistence type="predicted"/>
<evidence type="ECO:0000313" key="3">
    <source>
        <dbReference type="Proteomes" id="UP000316916"/>
    </source>
</evidence>
<keyword evidence="3" id="KW-1185">Reference proteome</keyword>
<evidence type="ECO:0000256" key="1">
    <source>
        <dbReference type="SAM" id="SignalP"/>
    </source>
</evidence>
<dbReference type="AlphaFoldDB" id="A0A521DTY5"/>
<feature type="signal peptide" evidence="1">
    <location>
        <begin position="1"/>
        <end position="20"/>
    </location>
</feature>
<gene>
    <name evidence="2" type="ORF">SAMN06265171_10692</name>
</gene>
<keyword evidence="1" id="KW-0732">Signal</keyword>
<feature type="chain" id="PRO_5021710002" evidence="1">
    <location>
        <begin position="21"/>
        <end position="278"/>
    </location>
</feature>
<sequence>MKNFALFFILFLLFSTKSMGQIAINTGNPQATFHIDGGKDNPSAGAPSISQQLNDVAVTSTGNLGIGTTLPTQKFEIQTGGTLASPTTGFKLADGNQQDNYVLTSDTNGTATWKRYPLITVTGAFVPVGTGNKVRFQQDSQFYTTGAYIDVSPGIWKIDVILLLQHDSTSSPLTSDVWLKIKASFSDHDVDGINILTNDFYTTANRLVSTVFRGPSEGNKNGILQGVILLKNSTNAVKRYYLVVGDTTVENAIPSAYFKNIGGNEWGENCINAYPISQ</sequence>